<dbReference type="PANTHER" id="PTHR34361:SF2">
    <property type="entry name" value="OS08G0157800 PROTEIN"/>
    <property type="match status" value="1"/>
</dbReference>
<dbReference type="Gramene" id="KGN53622">
    <property type="protein sequence ID" value="KGN53622"/>
    <property type="gene ID" value="Csa_4G091890"/>
</dbReference>
<dbReference type="OMA" id="QAQPYQM"/>
<dbReference type="EMBL" id="CM002925">
    <property type="protein sequence ID" value="KGN53622.1"/>
    <property type="molecule type" value="Genomic_DNA"/>
</dbReference>
<dbReference type="AlphaFoldDB" id="A0A0A0KZ16"/>
<proteinExistence type="predicted"/>
<protein>
    <submittedName>
        <fullName evidence="2">Uncharacterized protein</fullName>
    </submittedName>
</protein>
<evidence type="ECO:0000256" key="1">
    <source>
        <dbReference type="SAM" id="MobiDB-lite"/>
    </source>
</evidence>
<gene>
    <name evidence="2" type="ORF">Csa_4G091890</name>
</gene>
<reference evidence="2 3" key="1">
    <citation type="journal article" date="2009" name="Nat. Genet.">
        <title>The genome of the cucumber, Cucumis sativus L.</title>
        <authorList>
            <person name="Huang S."/>
            <person name="Li R."/>
            <person name="Zhang Z."/>
            <person name="Li L."/>
            <person name="Gu X."/>
            <person name="Fan W."/>
            <person name="Lucas W.J."/>
            <person name="Wang X."/>
            <person name="Xie B."/>
            <person name="Ni P."/>
            <person name="Ren Y."/>
            <person name="Zhu H."/>
            <person name="Li J."/>
            <person name="Lin K."/>
            <person name="Jin W."/>
            <person name="Fei Z."/>
            <person name="Li G."/>
            <person name="Staub J."/>
            <person name="Kilian A."/>
            <person name="van der Vossen E.A."/>
            <person name="Wu Y."/>
            <person name="Guo J."/>
            <person name="He J."/>
            <person name="Jia Z."/>
            <person name="Ren Y."/>
            <person name="Tian G."/>
            <person name="Lu Y."/>
            <person name="Ruan J."/>
            <person name="Qian W."/>
            <person name="Wang M."/>
            <person name="Huang Q."/>
            <person name="Li B."/>
            <person name="Xuan Z."/>
            <person name="Cao J."/>
            <person name="Asan"/>
            <person name="Wu Z."/>
            <person name="Zhang J."/>
            <person name="Cai Q."/>
            <person name="Bai Y."/>
            <person name="Zhao B."/>
            <person name="Han Y."/>
            <person name="Li Y."/>
            <person name="Li X."/>
            <person name="Wang S."/>
            <person name="Shi Q."/>
            <person name="Liu S."/>
            <person name="Cho W.K."/>
            <person name="Kim J.Y."/>
            <person name="Xu Y."/>
            <person name="Heller-Uszynska K."/>
            <person name="Miao H."/>
            <person name="Cheng Z."/>
            <person name="Zhang S."/>
            <person name="Wu J."/>
            <person name="Yang Y."/>
            <person name="Kang H."/>
            <person name="Li M."/>
            <person name="Liang H."/>
            <person name="Ren X."/>
            <person name="Shi Z."/>
            <person name="Wen M."/>
            <person name="Jian M."/>
            <person name="Yang H."/>
            <person name="Zhang G."/>
            <person name="Yang Z."/>
            <person name="Chen R."/>
            <person name="Liu S."/>
            <person name="Li J."/>
            <person name="Ma L."/>
            <person name="Liu H."/>
            <person name="Zhou Y."/>
            <person name="Zhao J."/>
            <person name="Fang X."/>
            <person name="Li G."/>
            <person name="Fang L."/>
            <person name="Li Y."/>
            <person name="Liu D."/>
            <person name="Zheng H."/>
            <person name="Zhang Y."/>
            <person name="Qin N."/>
            <person name="Li Z."/>
            <person name="Yang G."/>
            <person name="Yang S."/>
            <person name="Bolund L."/>
            <person name="Kristiansen K."/>
            <person name="Zheng H."/>
            <person name="Li S."/>
            <person name="Zhang X."/>
            <person name="Yang H."/>
            <person name="Wang J."/>
            <person name="Sun R."/>
            <person name="Zhang B."/>
            <person name="Jiang S."/>
            <person name="Wang J."/>
            <person name="Du Y."/>
            <person name="Li S."/>
        </authorList>
    </citation>
    <scope>NUCLEOTIDE SEQUENCE [LARGE SCALE GENOMIC DNA]</scope>
    <source>
        <strain evidence="3">cv. 9930</strain>
    </source>
</reference>
<dbReference type="eggNOG" id="ENOG502RM6I">
    <property type="taxonomic scope" value="Eukaryota"/>
</dbReference>
<accession>A0A0A0KZ16</accession>
<dbReference type="KEGG" id="csv:101203864"/>
<reference evidence="2 3" key="2">
    <citation type="journal article" date="2009" name="PLoS ONE">
        <title>An integrated genetic and cytogenetic map of the cucumber genome.</title>
        <authorList>
            <person name="Ren Y."/>
            <person name="Zhang Z."/>
            <person name="Liu J."/>
            <person name="Staub J.E."/>
            <person name="Han Y."/>
            <person name="Cheng Z."/>
            <person name="Li X."/>
            <person name="Lu J."/>
            <person name="Miao H."/>
            <person name="Kang H."/>
            <person name="Xie B."/>
            <person name="Gu X."/>
            <person name="Wang X."/>
            <person name="Du Y."/>
            <person name="Jin W."/>
            <person name="Huang S."/>
        </authorList>
    </citation>
    <scope>NUCLEOTIDE SEQUENCE [LARGE SCALE GENOMIC DNA]</scope>
    <source>
        <strain evidence="3">cv. 9930</strain>
    </source>
</reference>
<sequence length="1137" mass="124162">MNMGFSSVGNGGSSSSFSNLSHLAPPFTLDRSATRPFSNPLVDMTEPSSVVPLNSTTAATIHNWLPSTSNTSGLDFFSNSTPEFDWLSFSTGSKYPRSQSMMEPPDNHGPLLGSISMSSTDPSLFGNTSDGLTTGIGQEKPYYPSYASTSCNKGGPMVIVDQPTYDYPSNSHVVAFNAPPYTDFSHGSSPSGFERSVEEAAHSIHMFDLNKCNDFVRECPSEELLSEQNLNIEQPKNLRMSNMDAHYAFPGCHPKTKTRTAPSNPASSFQNSQYLQNAPYQKILREQGARLSVPTSIASSPNTLSIRTPVLGTDSFIWNIGPCHISGNGDHFFEGKQGGDHLRNLKKSFPVNSDSQEFFSTENHGTCIDKHDPIIHVLQNNVHYAEGSPDHTLKVGMGLHVPDASPQFSLDLKTIETATTESSSESFDQYNLAAVDSPCWKGAPISGVSPFQAFEISTSSHVKTVEVNNDVKLSLSQVPPSSAEDSMEVSVHEPNESTIGRFMEKGATSSAKLPSIADSSLLATQKTRDSMKAGEFYSEMGWFHPTTGCIHEPVEDGGDLYSSISSPQSKYKNNLLSGKKIAPTSYTKKHADARLNSDNSSENGLNHLSCDVAKHVQNLPFELVKVFLGESNSKIDIRILVDTLHSLSELLLVCHSNGLAALHQKDVKALETVMNNIDFCLKSVGSQGSLSPEQRTSQNIEHFHQLHSDVGVLKSQSQMTKIEGENLECLSNGGNDVDKINQYILSVKKDNKAADSLYLRNRIDSVKEDSMTKALKKAMSENFHDDEERPQTLLYKNLWLEAEAALCASNLRARFHSARSGMEKHESPEVREQAKNCDEALISDACPGINTIGKLASKTKVGSTSFVSFQTSPAVSVTSHADDLITRFHILKCRDDAARHKDDGNSVLSFDVEVSDKQDVAEKLELDKKQTAVTSIKDIDSSFPTSKIKGDDFGNALPSISPTATGSSHIDDIMSRFQIIKSRGEHTSSLDVGMVQKNTNSHCREIDVLVHKGDPVHSVGISAMNHAIADNKHDDNLDASVLARQDVLRRRGNNISSIPAGEQVLEVEVEHLFPESKKMHWPFDENKVRKGGLGVEMEHFKGCEAGNGSRSHIEGKGPADCSDGSSSADWEHVLWCE</sequence>
<reference evidence="2 3" key="4">
    <citation type="journal article" date="2011" name="BMC Genomics">
        <title>RNA-Seq improves annotation of protein-coding genes in the cucumber genome.</title>
        <authorList>
            <person name="Li Z."/>
            <person name="Zhang Z."/>
            <person name="Yan P."/>
            <person name="Huang S."/>
            <person name="Fei Z."/>
            <person name="Lin K."/>
        </authorList>
    </citation>
    <scope>NUCLEOTIDE SEQUENCE [LARGE SCALE GENOMIC DNA]</scope>
    <source>
        <strain evidence="3">cv. 9930</strain>
    </source>
</reference>
<reference evidence="2 3" key="3">
    <citation type="journal article" date="2010" name="BMC Genomics">
        <title>Transcriptome sequencing and comparative analysis of cucumber flowers with different sex types.</title>
        <authorList>
            <person name="Guo S."/>
            <person name="Zheng Y."/>
            <person name="Joung J.G."/>
            <person name="Liu S."/>
            <person name="Zhang Z."/>
            <person name="Crasta O.R."/>
            <person name="Sobral B.W."/>
            <person name="Xu Y."/>
            <person name="Huang S."/>
            <person name="Fei Z."/>
        </authorList>
    </citation>
    <scope>NUCLEOTIDE SEQUENCE [LARGE SCALE GENOMIC DNA]</scope>
    <source>
        <strain evidence="3">cv. 9930</strain>
    </source>
</reference>
<dbReference type="Proteomes" id="UP000029981">
    <property type="component" value="Chromosome 4"/>
</dbReference>
<organism evidence="2 3">
    <name type="scientific">Cucumis sativus</name>
    <name type="common">Cucumber</name>
    <dbReference type="NCBI Taxonomy" id="3659"/>
    <lineage>
        <taxon>Eukaryota</taxon>
        <taxon>Viridiplantae</taxon>
        <taxon>Streptophyta</taxon>
        <taxon>Embryophyta</taxon>
        <taxon>Tracheophyta</taxon>
        <taxon>Spermatophyta</taxon>
        <taxon>Magnoliopsida</taxon>
        <taxon>eudicotyledons</taxon>
        <taxon>Gunneridae</taxon>
        <taxon>Pentapetalae</taxon>
        <taxon>rosids</taxon>
        <taxon>fabids</taxon>
        <taxon>Cucurbitales</taxon>
        <taxon>Cucurbitaceae</taxon>
        <taxon>Benincaseae</taxon>
        <taxon>Cucumis</taxon>
    </lineage>
</organism>
<feature type="region of interest" description="Disordered" evidence="1">
    <location>
        <begin position="1107"/>
        <end position="1128"/>
    </location>
</feature>
<dbReference type="OrthoDB" id="611935at2759"/>
<name>A0A0A0KZ16_CUCSA</name>
<dbReference type="PANTHER" id="PTHR34361">
    <property type="entry name" value="OS08G0157800 PROTEIN"/>
    <property type="match status" value="1"/>
</dbReference>
<evidence type="ECO:0000313" key="2">
    <source>
        <dbReference type="EMBL" id="KGN53622.1"/>
    </source>
</evidence>
<keyword evidence="3" id="KW-1185">Reference proteome</keyword>
<evidence type="ECO:0000313" key="3">
    <source>
        <dbReference type="Proteomes" id="UP000029981"/>
    </source>
</evidence>